<dbReference type="PANTHER" id="PTHR33877">
    <property type="entry name" value="SLL1193 PROTEIN"/>
    <property type="match status" value="1"/>
</dbReference>
<evidence type="ECO:0000259" key="2">
    <source>
        <dbReference type="SMART" id="SM00507"/>
    </source>
</evidence>
<feature type="domain" description="HNH nuclease" evidence="2">
    <location>
        <begin position="32"/>
        <end position="83"/>
    </location>
</feature>
<protein>
    <submittedName>
        <fullName evidence="3">HNH endonuclease</fullName>
    </submittedName>
</protein>
<dbReference type="InterPro" id="IPR052892">
    <property type="entry name" value="NA-targeting_endonuclease"/>
</dbReference>
<dbReference type="PANTHER" id="PTHR33877:SF1">
    <property type="entry name" value="TYPE IV METHYL-DIRECTED RESTRICTION ENZYME ECOKMCRA"/>
    <property type="match status" value="1"/>
</dbReference>
<proteinExistence type="predicted"/>
<organism evidence="3 4">
    <name type="scientific">Leptonema illini</name>
    <dbReference type="NCBI Taxonomy" id="183"/>
    <lineage>
        <taxon>Bacteria</taxon>
        <taxon>Pseudomonadati</taxon>
        <taxon>Spirochaetota</taxon>
        <taxon>Spirochaetia</taxon>
        <taxon>Leptospirales</taxon>
        <taxon>Leptospiraceae</taxon>
        <taxon>Leptonema</taxon>
    </lineage>
</organism>
<feature type="region of interest" description="Disordered" evidence="1">
    <location>
        <begin position="1"/>
        <end position="25"/>
    </location>
</feature>
<comment type="caution">
    <text evidence="3">The sequence shown here is derived from an EMBL/GenBank/DDBJ whole genome shotgun (WGS) entry which is preliminary data.</text>
</comment>
<feature type="region of interest" description="Disordered" evidence="1">
    <location>
        <begin position="102"/>
        <end position="128"/>
    </location>
</feature>
<dbReference type="SMART" id="SM00507">
    <property type="entry name" value="HNHc"/>
    <property type="match status" value="1"/>
</dbReference>
<dbReference type="EMBL" id="WBUI01000002">
    <property type="protein sequence ID" value="KAB2934836.1"/>
    <property type="molecule type" value="Genomic_DNA"/>
</dbReference>
<keyword evidence="3" id="KW-0255">Endonuclease</keyword>
<evidence type="ECO:0000256" key="1">
    <source>
        <dbReference type="SAM" id="MobiDB-lite"/>
    </source>
</evidence>
<dbReference type="InterPro" id="IPR029471">
    <property type="entry name" value="HNH_5"/>
</dbReference>
<dbReference type="Gene3D" id="1.10.30.50">
    <property type="match status" value="1"/>
</dbReference>
<feature type="compositionally biased region" description="Basic and acidic residues" evidence="1">
    <location>
        <begin position="14"/>
        <end position="25"/>
    </location>
</feature>
<keyword evidence="3" id="KW-0540">Nuclease</keyword>
<dbReference type="InterPro" id="IPR003615">
    <property type="entry name" value="HNH_nuc"/>
</dbReference>
<dbReference type="Pfam" id="PF14279">
    <property type="entry name" value="HNH_5"/>
    <property type="match status" value="1"/>
</dbReference>
<keyword evidence="3" id="KW-0378">Hydrolase</keyword>
<evidence type="ECO:0000313" key="3">
    <source>
        <dbReference type="EMBL" id="KAB2934836.1"/>
    </source>
</evidence>
<dbReference type="Proteomes" id="UP000460298">
    <property type="component" value="Unassembled WGS sequence"/>
</dbReference>
<evidence type="ECO:0000313" key="4">
    <source>
        <dbReference type="Proteomes" id="UP000460298"/>
    </source>
</evidence>
<name>A0A833H4Q1_9LEPT</name>
<sequence>MNAEPGFDPFFAPDAKHVQREKEKAKKLRDSGWWNRKRSDGICYYCRRKFKPNELTMDHLIPLSRGGSSTKENIVPCCKECNNRKKYLMPAEFADLIAKERAEREKAQSVNATDDGEDPSAPSDGEQK</sequence>
<dbReference type="CDD" id="cd00085">
    <property type="entry name" value="HNHc"/>
    <property type="match status" value="1"/>
</dbReference>
<dbReference type="GO" id="GO:0004519">
    <property type="term" value="F:endonuclease activity"/>
    <property type="evidence" value="ECO:0007669"/>
    <property type="project" value="UniProtKB-KW"/>
</dbReference>
<gene>
    <name evidence="3" type="ORF">F9K24_03405</name>
</gene>
<dbReference type="AlphaFoldDB" id="A0A833H4Q1"/>
<accession>A0A833H4Q1</accession>
<reference evidence="3 4" key="1">
    <citation type="submission" date="2019-10" db="EMBL/GenBank/DDBJ databases">
        <title>Extracellular Electron Transfer in a Candidatus Methanoperedens spp. Enrichment Culture.</title>
        <authorList>
            <person name="Berger S."/>
            <person name="Rangel Shaw D."/>
            <person name="Berben T."/>
            <person name="In 'T Zandt M."/>
            <person name="Frank J."/>
            <person name="Reimann J."/>
            <person name="Jetten M.S.M."/>
            <person name="Welte C.U."/>
        </authorList>
    </citation>
    <scope>NUCLEOTIDE SEQUENCE [LARGE SCALE GENOMIC DNA]</scope>
    <source>
        <strain evidence="3">SB12</strain>
    </source>
</reference>